<dbReference type="InterPro" id="IPR033551">
    <property type="entry name" value="DRC7/lobo"/>
</dbReference>
<keyword evidence="3" id="KW-1185">Reference proteome</keyword>
<proteinExistence type="predicted"/>
<dbReference type="AlphaFoldDB" id="A0A8T0I3G9"/>
<gene>
    <name evidence="2" type="ORF">KC19_5G149000</name>
</gene>
<dbReference type="Pfam" id="PF24671">
    <property type="entry name" value="DRC7_C"/>
    <property type="match status" value="1"/>
</dbReference>
<dbReference type="EMBL" id="CM026425">
    <property type="protein sequence ID" value="KAG0577341.1"/>
    <property type="molecule type" value="Genomic_DNA"/>
</dbReference>
<evidence type="ECO:0000313" key="2">
    <source>
        <dbReference type="EMBL" id="KAG0577341.1"/>
    </source>
</evidence>
<dbReference type="OrthoDB" id="10251809at2759"/>
<name>A0A8T0I3G9_CERPU</name>
<dbReference type="PANTHER" id="PTHR35249">
    <property type="entry name" value="DYNEIN REGULATORY COMPLEX SUBUNIT 7"/>
    <property type="match status" value="1"/>
</dbReference>
<comment type="caution">
    <text evidence="2">The sequence shown here is derived from an EMBL/GenBank/DDBJ whole genome shotgun (WGS) entry which is preliminary data.</text>
</comment>
<dbReference type="Proteomes" id="UP000822688">
    <property type="component" value="Chromosome 5"/>
</dbReference>
<feature type="domain" description="Dynein regulatory complex subunit 7 C-terminal" evidence="1">
    <location>
        <begin position="87"/>
        <end position="194"/>
    </location>
</feature>
<evidence type="ECO:0000259" key="1">
    <source>
        <dbReference type="Pfam" id="PF24671"/>
    </source>
</evidence>
<dbReference type="PANTHER" id="PTHR35249:SF2">
    <property type="entry name" value="DYNEIN REGULATORY COMPLEX SUBUNIT 7"/>
    <property type="match status" value="1"/>
</dbReference>
<organism evidence="2 3">
    <name type="scientific">Ceratodon purpureus</name>
    <name type="common">Fire moss</name>
    <name type="synonym">Dicranum purpureum</name>
    <dbReference type="NCBI Taxonomy" id="3225"/>
    <lineage>
        <taxon>Eukaryota</taxon>
        <taxon>Viridiplantae</taxon>
        <taxon>Streptophyta</taxon>
        <taxon>Embryophyta</taxon>
        <taxon>Bryophyta</taxon>
        <taxon>Bryophytina</taxon>
        <taxon>Bryopsida</taxon>
        <taxon>Dicranidae</taxon>
        <taxon>Pseudoditrichales</taxon>
        <taxon>Ditrichaceae</taxon>
        <taxon>Ceratodon</taxon>
    </lineage>
</organism>
<protein>
    <recommendedName>
        <fullName evidence="1">Dynein regulatory complex subunit 7 C-terminal domain-containing protein</fullName>
    </recommendedName>
</protein>
<sequence length="198" mass="23187">MEGFAQIDEYHHLQIAEKEAVQAVRDAEQDVVELLGHRAREEQCVVIMTPFSDIAQVKKDSLTPEVSKVETDYLSPYFPPGVKPRQHLTRPQMIVVRENCMQALKEKLVGRAAIIQARYEEETSTLARNRANFERDREGMTVAEEEEYEKATEQAVFRIRILEERHAYHEEQSLKRYAEMNEKLRADPRLHELYTTKE</sequence>
<evidence type="ECO:0000313" key="3">
    <source>
        <dbReference type="Proteomes" id="UP000822688"/>
    </source>
</evidence>
<reference evidence="2" key="1">
    <citation type="submission" date="2020-06" db="EMBL/GenBank/DDBJ databases">
        <title>WGS assembly of Ceratodon purpureus strain R40.</title>
        <authorList>
            <person name="Carey S.B."/>
            <person name="Jenkins J."/>
            <person name="Shu S."/>
            <person name="Lovell J.T."/>
            <person name="Sreedasyam A."/>
            <person name="Maumus F."/>
            <person name="Tiley G.P."/>
            <person name="Fernandez-Pozo N."/>
            <person name="Barry K."/>
            <person name="Chen C."/>
            <person name="Wang M."/>
            <person name="Lipzen A."/>
            <person name="Daum C."/>
            <person name="Saski C.A."/>
            <person name="Payton A.C."/>
            <person name="Mcbreen J.C."/>
            <person name="Conrad R.E."/>
            <person name="Kollar L.M."/>
            <person name="Olsson S."/>
            <person name="Huttunen S."/>
            <person name="Landis J.B."/>
            <person name="Wickett N.J."/>
            <person name="Johnson M.G."/>
            <person name="Rensing S.A."/>
            <person name="Grimwood J."/>
            <person name="Schmutz J."/>
            <person name="Mcdaniel S.F."/>
        </authorList>
    </citation>
    <scope>NUCLEOTIDE SEQUENCE</scope>
    <source>
        <strain evidence="2">R40</strain>
    </source>
</reference>
<dbReference type="GO" id="GO:0048870">
    <property type="term" value="P:cell motility"/>
    <property type="evidence" value="ECO:0007669"/>
    <property type="project" value="TreeGrafter"/>
</dbReference>
<dbReference type="InterPro" id="IPR056292">
    <property type="entry name" value="DRC7_C"/>
</dbReference>
<dbReference type="GO" id="GO:0031514">
    <property type="term" value="C:motile cilium"/>
    <property type="evidence" value="ECO:0007669"/>
    <property type="project" value="TreeGrafter"/>
</dbReference>
<accession>A0A8T0I3G9</accession>